<keyword evidence="1" id="KW-0175">Coiled coil</keyword>
<reference evidence="3" key="1">
    <citation type="journal article" date="2020" name="Stud. Mycol.">
        <title>101 Dothideomycetes genomes: a test case for predicting lifestyles and emergence of pathogens.</title>
        <authorList>
            <person name="Haridas S."/>
            <person name="Albert R."/>
            <person name="Binder M."/>
            <person name="Bloem J."/>
            <person name="Labutti K."/>
            <person name="Salamov A."/>
            <person name="Andreopoulos B."/>
            <person name="Baker S."/>
            <person name="Barry K."/>
            <person name="Bills G."/>
            <person name="Bluhm B."/>
            <person name="Cannon C."/>
            <person name="Castanera R."/>
            <person name="Culley D."/>
            <person name="Daum C."/>
            <person name="Ezra D."/>
            <person name="Gonzalez J."/>
            <person name="Henrissat B."/>
            <person name="Kuo A."/>
            <person name="Liang C."/>
            <person name="Lipzen A."/>
            <person name="Lutzoni F."/>
            <person name="Magnuson J."/>
            <person name="Mondo S."/>
            <person name="Nolan M."/>
            <person name="Ohm R."/>
            <person name="Pangilinan J."/>
            <person name="Park H.-J."/>
            <person name="Ramirez L."/>
            <person name="Alfaro M."/>
            <person name="Sun H."/>
            <person name="Tritt A."/>
            <person name="Yoshinaga Y."/>
            <person name="Zwiers L.-H."/>
            <person name="Turgeon B."/>
            <person name="Goodwin S."/>
            <person name="Spatafora J."/>
            <person name="Crous P."/>
            <person name="Grigoriev I."/>
        </authorList>
    </citation>
    <scope>NUCLEOTIDE SEQUENCE</scope>
    <source>
        <strain evidence="3">CBS 113979</strain>
    </source>
</reference>
<proteinExistence type="predicted"/>
<dbReference type="EMBL" id="ML977141">
    <property type="protein sequence ID" value="KAF1990608.1"/>
    <property type="molecule type" value="Genomic_DNA"/>
</dbReference>
<evidence type="ECO:0000256" key="1">
    <source>
        <dbReference type="SAM" id="Coils"/>
    </source>
</evidence>
<feature type="compositionally biased region" description="Polar residues" evidence="2">
    <location>
        <begin position="601"/>
        <end position="610"/>
    </location>
</feature>
<dbReference type="InterPro" id="IPR018562">
    <property type="entry name" value="ARS-binding_2"/>
</dbReference>
<gene>
    <name evidence="3" type="ORF">K402DRAFT_389535</name>
</gene>
<feature type="coiled-coil region" evidence="1">
    <location>
        <begin position="791"/>
        <end position="818"/>
    </location>
</feature>
<keyword evidence="4" id="KW-1185">Reference proteome</keyword>
<dbReference type="AlphaFoldDB" id="A0A6G1HCE3"/>
<feature type="region of interest" description="Disordered" evidence="2">
    <location>
        <begin position="268"/>
        <end position="306"/>
    </location>
</feature>
<organism evidence="3 4">
    <name type="scientific">Aulographum hederae CBS 113979</name>
    <dbReference type="NCBI Taxonomy" id="1176131"/>
    <lineage>
        <taxon>Eukaryota</taxon>
        <taxon>Fungi</taxon>
        <taxon>Dikarya</taxon>
        <taxon>Ascomycota</taxon>
        <taxon>Pezizomycotina</taxon>
        <taxon>Dothideomycetes</taxon>
        <taxon>Pleosporomycetidae</taxon>
        <taxon>Aulographales</taxon>
        <taxon>Aulographaceae</taxon>
    </lineage>
</organism>
<feature type="compositionally biased region" description="Polar residues" evidence="2">
    <location>
        <begin position="539"/>
        <end position="550"/>
    </location>
</feature>
<feature type="compositionally biased region" description="Polar residues" evidence="2">
    <location>
        <begin position="102"/>
        <end position="111"/>
    </location>
</feature>
<feature type="compositionally biased region" description="Polar residues" evidence="2">
    <location>
        <begin position="80"/>
        <end position="94"/>
    </location>
</feature>
<evidence type="ECO:0000313" key="4">
    <source>
        <dbReference type="Proteomes" id="UP000800041"/>
    </source>
</evidence>
<feature type="region of interest" description="Disordered" evidence="2">
    <location>
        <begin position="376"/>
        <end position="508"/>
    </location>
</feature>
<dbReference type="Pfam" id="PF09441">
    <property type="entry name" value="Abp2"/>
    <property type="match status" value="1"/>
</dbReference>
<dbReference type="Proteomes" id="UP000800041">
    <property type="component" value="Unassembled WGS sequence"/>
</dbReference>
<dbReference type="PANTHER" id="PTHR42048:SF1">
    <property type="entry name" value="ARS-BINDING PROTEIN 2"/>
    <property type="match status" value="1"/>
</dbReference>
<evidence type="ECO:0008006" key="5">
    <source>
        <dbReference type="Google" id="ProtNLM"/>
    </source>
</evidence>
<dbReference type="OrthoDB" id="2104370at2759"/>
<dbReference type="PANTHER" id="PTHR42048">
    <property type="entry name" value="ARS-BINDING PROTEIN 2"/>
    <property type="match status" value="1"/>
</dbReference>
<protein>
    <recommendedName>
        <fullName evidence="5">ARS binding protein 2</fullName>
    </recommendedName>
</protein>
<feature type="compositionally biased region" description="Low complexity" evidence="2">
    <location>
        <begin position="428"/>
        <end position="438"/>
    </location>
</feature>
<feature type="compositionally biased region" description="Low complexity" evidence="2">
    <location>
        <begin position="489"/>
        <end position="506"/>
    </location>
</feature>
<feature type="region of interest" description="Disordered" evidence="2">
    <location>
        <begin position="538"/>
        <end position="611"/>
    </location>
</feature>
<feature type="compositionally biased region" description="Low complexity" evidence="2">
    <location>
        <begin position="551"/>
        <end position="565"/>
    </location>
</feature>
<sequence>MNFHTPIEAEHLHLSAHARHFSQGGGSPNFPHAPFRHTGANGVDPGGSNGLHPSSSPHLLPYDNGMSPHHLPPSFRSDVSRSSAGPSPPSQSVSPRFAVLSSPGQTHQQLPDYTPDDRELPSANVNDNTIDDAFASFILFCNPSFSTSIDTSELKKVFRTPPKSDGKSFSTWTLFELIRKYDAGDIKTWTELALELGVEKPSHEKGQSTQKVQQYSVRLKRWMHAMHVDAFFEYLLGKPQIYYKAIPSPHGPLPESRDGVPLEEDLAIRALDPKFRPKRGRRKADEQDEENDRMSTPPPKRPHLDTSAIFDHQGFATPRSAYPGSAIPMSAHPDDIERFMHSNDPWSAAITSSHLASLQGKNLTPHSASTQQLRWRNMNNDNPSTPHPLSAVTPASAHPDSAFDEPQSAVTPSSARPRARRRHGPAVSSAWSSTSASTNGKLRGRPPNNRSTRDGPFVTFPANPKNNKESTPVDLGRSQISMDDPIPIPTSTTSVHPPSSGSGTPTGRRERLQLQVPQHVGGPVHLVTPTLLVNGEAGANNTLDSSTTLPSGITSSSGQTSGMSGRLASHFFEESSADEQRQTSSFSHAFTHPSEVHSKRSPSPNGQTRNKCIPIPNFTAEDLRRSLAADLLRADIKGRKRLRGAEAKQLADAVLLRLRSQQQQQQIQTSQDATDDEDLFRVTAASWLGLSAPLGLSSVGAPIGTAKKIKVTRFRRGGDGYDSPIDDDEDIHDGNGAIVKEMFDVSWNLLLGGLSGEFVVKGLVLDSAEDAAAGVQGLDEGEKSRRMKEGEEGWKERYLEAQRELRSKEEEVRKLRDKVLEAVL</sequence>
<evidence type="ECO:0000313" key="3">
    <source>
        <dbReference type="EMBL" id="KAF1990608.1"/>
    </source>
</evidence>
<evidence type="ECO:0000256" key="2">
    <source>
        <dbReference type="SAM" id="MobiDB-lite"/>
    </source>
</evidence>
<feature type="region of interest" description="Disordered" evidence="2">
    <location>
        <begin position="20"/>
        <end position="125"/>
    </location>
</feature>
<name>A0A6G1HCE3_9PEZI</name>
<accession>A0A6G1HCE3</accession>
<dbReference type="GO" id="GO:0003688">
    <property type="term" value="F:DNA replication origin binding"/>
    <property type="evidence" value="ECO:0007669"/>
    <property type="project" value="TreeGrafter"/>
</dbReference>